<gene>
    <name evidence="12 13" type="primary">LOC109484583</name>
</gene>
<evidence type="ECO:0000256" key="9">
    <source>
        <dbReference type="SAM" id="Coils"/>
    </source>
</evidence>
<dbReference type="RefSeq" id="XP_019643465.1">
    <property type="nucleotide sequence ID" value="XM_019787906.1"/>
</dbReference>
<keyword evidence="4" id="KW-0963">Cytoplasm</keyword>
<feature type="coiled-coil region" evidence="9">
    <location>
        <begin position="190"/>
        <end position="221"/>
    </location>
</feature>
<evidence type="ECO:0000256" key="1">
    <source>
        <dbReference type="ARBA" id="ARBA00004173"/>
    </source>
</evidence>
<feature type="domain" description="Ribosome recycling factor" evidence="10">
    <location>
        <begin position="95"/>
        <end position="257"/>
    </location>
</feature>
<name>A0A6P4ZQI1_BRABE</name>
<keyword evidence="6" id="KW-0809">Transit peptide</keyword>
<comment type="subcellular location">
    <subcellularLocation>
        <location evidence="1">Mitochondrion</location>
    </subcellularLocation>
</comment>
<dbReference type="InterPro" id="IPR036191">
    <property type="entry name" value="RRF_sf"/>
</dbReference>
<dbReference type="GO" id="GO:0006412">
    <property type="term" value="P:translation"/>
    <property type="evidence" value="ECO:0007669"/>
    <property type="project" value="UniProtKB-KW"/>
</dbReference>
<accession>A0A6P4ZQI1</accession>
<organism evidence="11 13">
    <name type="scientific">Branchiostoma belcheri</name>
    <name type="common">Amphioxus</name>
    <dbReference type="NCBI Taxonomy" id="7741"/>
    <lineage>
        <taxon>Eukaryota</taxon>
        <taxon>Metazoa</taxon>
        <taxon>Chordata</taxon>
        <taxon>Cephalochordata</taxon>
        <taxon>Leptocardii</taxon>
        <taxon>Amphioxiformes</taxon>
        <taxon>Branchiostomatidae</taxon>
        <taxon>Branchiostoma</taxon>
    </lineage>
</organism>
<keyword evidence="9" id="KW-0175">Coiled coil</keyword>
<comment type="similarity">
    <text evidence="2">Belongs to the RRF family.</text>
</comment>
<evidence type="ECO:0000313" key="13">
    <source>
        <dbReference type="RefSeq" id="XP_019643465.1"/>
    </source>
</evidence>
<evidence type="ECO:0000256" key="6">
    <source>
        <dbReference type="ARBA" id="ARBA00022946"/>
    </source>
</evidence>
<dbReference type="AlphaFoldDB" id="A0A6P4ZQI1"/>
<dbReference type="Proteomes" id="UP000515135">
    <property type="component" value="Unplaced"/>
</dbReference>
<evidence type="ECO:0000313" key="11">
    <source>
        <dbReference type="Proteomes" id="UP000515135"/>
    </source>
</evidence>
<dbReference type="InterPro" id="IPR023584">
    <property type="entry name" value="Ribosome_recyc_fac_dom"/>
</dbReference>
<evidence type="ECO:0000256" key="5">
    <source>
        <dbReference type="ARBA" id="ARBA00022917"/>
    </source>
</evidence>
<dbReference type="KEGG" id="bbel:109484583"/>
<dbReference type="PANTHER" id="PTHR20982:SF3">
    <property type="entry name" value="MITOCHONDRIAL RIBOSOME RECYCLING FACTOR PSEUDO 1"/>
    <property type="match status" value="1"/>
</dbReference>
<evidence type="ECO:0000256" key="7">
    <source>
        <dbReference type="ARBA" id="ARBA00023128"/>
    </source>
</evidence>
<evidence type="ECO:0000256" key="3">
    <source>
        <dbReference type="ARBA" id="ARBA00020581"/>
    </source>
</evidence>
<dbReference type="GeneID" id="109484583"/>
<dbReference type="OrthoDB" id="407355at2759"/>
<dbReference type="FunFam" id="1.10.132.20:FF:000001">
    <property type="entry name" value="Ribosome-recycling factor"/>
    <property type="match status" value="1"/>
</dbReference>
<reference evidence="12 13" key="1">
    <citation type="submission" date="2025-04" db="UniProtKB">
        <authorList>
            <consortium name="RefSeq"/>
        </authorList>
    </citation>
    <scope>IDENTIFICATION</scope>
    <source>
        <tissue evidence="12 13">Gonad</tissue>
    </source>
</reference>
<evidence type="ECO:0000256" key="4">
    <source>
        <dbReference type="ARBA" id="ARBA00022490"/>
    </source>
</evidence>
<dbReference type="GO" id="GO:0043023">
    <property type="term" value="F:ribosomal large subunit binding"/>
    <property type="evidence" value="ECO:0007669"/>
    <property type="project" value="TreeGrafter"/>
</dbReference>
<evidence type="ECO:0000256" key="8">
    <source>
        <dbReference type="ARBA" id="ARBA00033107"/>
    </source>
</evidence>
<keyword evidence="7" id="KW-0496">Mitochondrion</keyword>
<keyword evidence="11" id="KW-1185">Reference proteome</keyword>
<proteinExistence type="inferred from homology"/>
<dbReference type="GO" id="GO:0005739">
    <property type="term" value="C:mitochondrion"/>
    <property type="evidence" value="ECO:0007669"/>
    <property type="project" value="UniProtKB-SubCell"/>
</dbReference>
<dbReference type="PANTHER" id="PTHR20982">
    <property type="entry name" value="RIBOSOME RECYCLING FACTOR"/>
    <property type="match status" value="1"/>
</dbReference>
<dbReference type="Gene3D" id="1.10.132.20">
    <property type="entry name" value="Ribosome-recycling factor"/>
    <property type="match status" value="1"/>
</dbReference>
<dbReference type="SUPFAM" id="SSF55194">
    <property type="entry name" value="Ribosome recycling factor, RRF"/>
    <property type="match status" value="1"/>
</dbReference>
<dbReference type="Pfam" id="PF01765">
    <property type="entry name" value="RRF"/>
    <property type="match status" value="1"/>
</dbReference>
<evidence type="ECO:0000256" key="2">
    <source>
        <dbReference type="ARBA" id="ARBA00005912"/>
    </source>
</evidence>
<sequence>MSVMRSLIRLQPLVSCASSIIRQPVNHSRPANQLLSCRSHDLGKITAVRYYAKKGKKSQKGGKGGGRVEINTSIGSEVTNIEAVRGRMQKALDALKDEYVKNLSLRTSVGSLDSISVQTINGRFPLNHLGQIVMKNPQMYHVNMVGAPQEIPSVLNAISQSGMNLNPIQEGNTIKVPIPKVTKEHRENLAKKAKAACNKTKDQIRDIRNQAMKEAKKAKATVSEDTVRLVEKQIQQLTDDFNGNAEKILEAKSKELLK</sequence>
<dbReference type="RefSeq" id="XP_019643464.1">
    <property type="nucleotide sequence ID" value="XM_019787905.1"/>
</dbReference>
<evidence type="ECO:0000313" key="12">
    <source>
        <dbReference type="RefSeq" id="XP_019643464.1"/>
    </source>
</evidence>
<dbReference type="Gene3D" id="3.30.1360.40">
    <property type="match status" value="1"/>
</dbReference>
<dbReference type="InterPro" id="IPR002661">
    <property type="entry name" value="Ribosome_recyc_fac"/>
</dbReference>
<dbReference type="FunFam" id="3.30.1360.40:FF:000007">
    <property type="entry name" value="ribosome-recycling factor, mitochondrial isoform X1"/>
    <property type="match status" value="1"/>
</dbReference>
<protein>
    <recommendedName>
        <fullName evidence="3">Ribosome-recycling factor, mitochondrial</fullName>
    </recommendedName>
    <alternativeName>
        <fullName evidence="8">Ribosome-releasing factor, mitochondrial</fullName>
    </alternativeName>
</protein>
<keyword evidence="5" id="KW-0648">Protein biosynthesis</keyword>
<evidence type="ECO:0000259" key="10">
    <source>
        <dbReference type="Pfam" id="PF01765"/>
    </source>
</evidence>